<keyword evidence="2" id="KW-1185">Reference proteome</keyword>
<proteinExistence type="predicted"/>
<dbReference type="EMBL" id="RIBY02001579">
    <property type="protein sequence ID" value="KAH9828407.1"/>
    <property type="molecule type" value="Genomic_DNA"/>
</dbReference>
<dbReference type="AlphaFoldDB" id="A0A9W7STN8"/>
<gene>
    <name evidence="1" type="ORF">Tdes44962_MAKER09316</name>
</gene>
<protein>
    <submittedName>
        <fullName evidence="1">Uncharacterized protein</fullName>
    </submittedName>
</protein>
<comment type="caution">
    <text evidence="1">The sequence shown here is derived from an EMBL/GenBank/DDBJ whole genome shotgun (WGS) entry which is preliminary data.</text>
</comment>
<reference evidence="1 2" key="1">
    <citation type="journal article" date="2018" name="IMA Fungus">
        <title>IMA Genome-F 10: Nine draft genome sequences of Claviceps purpurea s.lat., including C. arundinis, C. humidiphila, and C. cf. spartinae, pseudomolecules for the pitch canker pathogen Fusarium circinatum, draft genome of Davidsoniella eucalypti, Grosmannia galeiformis, Quambalaria eucalypti, and Teratosphaeria destructans.</title>
        <authorList>
            <person name="Wingfield B.D."/>
            <person name="Liu M."/>
            <person name="Nguyen H.D."/>
            <person name="Lane F.A."/>
            <person name="Morgan S.W."/>
            <person name="De Vos L."/>
            <person name="Wilken P.M."/>
            <person name="Duong T.A."/>
            <person name="Aylward J."/>
            <person name="Coetzee M.P."/>
            <person name="Dadej K."/>
            <person name="De Beer Z.W."/>
            <person name="Findlay W."/>
            <person name="Havenga M."/>
            <person name="Kolarik M."/>
            <person name="Menzies J.G."/>
            <person name="Naidoo K."/>
            <person name="Pochopski O."/>
            <person name="Shoukouhi P."/>
            <person name="Santana Q.C."/>
            <person name="Seifert K.A."/>
            <person name="Soal N."/>
            <person name="Steenkamp E.T."/>
            <person name="Tatham C.T."/>
            <person name="van der Nest M.A."/>
            <person name="Wingfield M.J."/>
        </authorList>
    </citation>
    <scope>NUCLEOTIDE SEQUENCE [LARGE SCALE GENOMIC DNA]</scope>
    <source>
        <strain evidence="1">CMW44962</strain>
    </source>
</reference>
<accession>A0A9W7STN8</accession>
<name>A0A9W7STN8_9PEZI</name>
<reference evidence="1 2" key="2">
    <citation type="journal article" date="2021" name="Curr. Genet.">
        <title>Genetic response to nitrogen starvation in the aggressive Eucalyptus foliar pathogen Teratosphaeria destructans.</title>
        <authorList>
            <person name="Havenga M."/>
            <person name="Wingfield B.D."/>
            <person name="Wingfield M.J."/>
            <person name="Dreyer L.L."/>
            <person name="Roets F."/>
            <person name="Aylward J."/>
        </authorList>
    </citation>
    <scope>NUCLEOTIDE SEQUENCE [LARGE SCALE GENOMIC DNA]</scope>
    <source>
        <strain evidence="1">CMW44962</strain>
    </source>
</reference>
<evidence type="ECO:0000313" key="2">
    <source>
        <dbReference type="Proteomes" id="UP001138500"/>
    </source>
</evidence>
<sequence>MYNAMRSADDDVVRTSDDGARARLLPTSAEWERNVGVSTTYIELYGALPVWEAHLGDIEELERLPLSVY</sequence>
<dbReference type="Proteomes" id="UP001138500">
    <property type="component" value="Unassembled WGS sequence"/>
</dbReference>
<organism evidence="1 2">
    <name type="scientific">Teratosphaeria destructans</name>
    <dbReference type="NCBI Taxonomy" id="418781"/>
    <lineage>
        <taxon>Eukaryota</taxon>
        <taxon>Fungi</taxon>
        <taxon>Dikarya</taxon>
        <taxon>Ascomycota</taxon>
        <taxon>Pezizomycotina</taxon>
        <taxon>Dothideomycetes</taxon>
        <taxon>Dothideomycetidae</taxon>
        <taxon>Mycosphaerellales</taxon>
        <taxon>Teratosphaeriaceae</taxon>
        <taxon>Teratosphaeria</taxon>
    </lineage>
</organism>
<evidence type="ECO:0000313" key="1">
    <source>
        <dbReference type="EMBL" id="KAH9828407.1"/>
    </source>
</evidence>